<dbReference type="InterPro" id="IPR004089">
    <property type="entry name" value="MCPsignal_dom"/>
</dbReference>
<dbReference type="InterPro" id="IPR035965">
    <property type="entry name" value="PAS-like_dom_sf"/>
</dbReference>
<feature type="domain" description="Methyl-accepting transducer" evidence="6">
    <location>
        <begin position="244"/>
        <end position="480"/>
    </location>
</feature>
<dbReference type="PRINTS" id="PR00260">
    <property type="entry name" value="CHEMTRNSDUCR"/>
</dbReference>
<keyword evidence="5" id="KW-0812">Transmembrane</keyword>
<dbReference type="AlphaFoldDB" id="A0A2J8I8U3"/>
<keyword evidence="5" id="KW-0472">Membrane</keyword>
<evidence type="ECO:0000256" key="3">
    <source>
        <dbReference type="ARBA" id="ARBA00029447"/>
    </source>
</evidence>
<dbReference type="Pfam" id="PF08447">
    <property type="entry name" value="PAS_3"/>
    <property type="match status" value="1"/>
</dbReference>
<comment type="similarity">
    <text evidence="3">Belongs to the methyl-accepting chemotaxis (MCP) protein family.</text>
</comment>
<keyword evidence="5" id="KW-1133">Transmembrane helix</keyword>
<dbReference type="SUPFAM" id="SSF58104">
    <property type="entry name" value="Methyl-accepting chemotaxis protein (MCP) signaling domain"/>
    <property type="match status" value="1"/>
</dbReference>
<feature type="transmembrane region" description="Helical" evidence="5">
    <location>
        <begin position="169"/>
        <end position="189"/>
    </location>
</feature>
<dbReference type="PANTHER" id="PTHR32089">
    <property type="entry name" value="METHYL-ACCEPTING CHEMOTAXIS PROTEIN MCPB"/>
    <property type="match status" value="1"/>
</dbReference>
<dbReference type="PANTHER" id="PTHR32089:SF112">
    <property type="entry name" value="LYSOZYME-LIKE PROTEIN-RELATED"/>
    <property type="match status" value="1"/>
</dbReference>
<dbReference type="PROSITE" id="PS50111">
    <property type="entry name" value="CHEMOTAXIS_TRANSDUC_2"/>
    <property type="match status" value="1"/>
</dbReference>
<dbReference type="Proteomes" id="UP000236449">
    <property type="component" value="Unassembled WGS sequence"/>
</dbReference>
<dbReference type="EMBL" id="POSK01000001">
    <property type="protein sequence ID" value="PNI06933.1"/>
    <property type="molecule type" value="Genomic_DNA"/>
</dbReference>
<keyword evidence="2 4" id="KW-0807">Transducer</keyword>
<comment type="caution">
    <text evidence="7">The sequence shown here is derived from an EMBL/GenBank/DDBJ whole genome shotgun (WGS) entry which is preliminary data.</text>
</comment>
<comment type="subcellular location">
    <subcellularLocation>
        <location evidence="1">Membrane</location>
    </subcellularLocation>
</comment>
<evidence type="ECO:0000313" key="8">
    <source>
        <dbReference type="Proteomes" id="UP000236449"/>
    </source>
</evidence>
<sequence>MCMEVTENKDYPDHVSFISTTDRSSHITYANQVFCDIAEYSQEELLGNPHNLVRHADMPKAAFGQLWSYIQEGKSWMGIVKNKCKSSKHYWVSAFVTPIKNEKGEIIEYQSVRSKPTAEQVKRADALYKAINAGKKISLTRSPLTKLLMLISVLGLATNLYWMLQQQTWLLGALSSAFLLALMIGIAHVQRRLSHLQALASEAYSNPLLEKVYTGRRDEFSQVELALMMRKAELRAVTARSGDTSGRILKDAQHEFETAKSIEQSLTAQHAETEQVASAVEELTYSIHDIASAASLTSQLTQEARSESITGLKSIKATVSKVNELDKELLNSQTILQTLSAHTKQVESILDVISAISEQTNLLALNAAIEAARAGESGRGFAVVADEVRHLAIKTNDSTTEIHSMITELQDLAAQGVNAIQRGSDLSQQCIVSADETGGMISDITSKLEQVSDRSQQIAVAVEQQAIATKEITANAVNIKMLTEKTAQSSADSVNRTRVLVSNLKELQRLISQFERN</sequence>
<accession>A0A2J8I8U3</accession>
<gene>
    <name evidence="7" type="ORF">C1N32_01160</name>
</gene>
<dbReference type="CDD" id="cd11386">
    <property type="entry name" value="MCP_signal"/>
    <property type="match status" value="1"/>
</dbReference>
<evidence type="ECO:0000256" key="2">
    <source>
        <dbReference type="ARBA" id="ARBA00023224"/>
    </source>
</evidence>
<evidence type="ECO:0000313" key="7">
    <source>
        <dbReference type="EMBL" id="PNI06933.1"/>
    </source>
</evidence>
<name>A0A2J8I8U3_VIBDI</name>
<reference evidence="7 8" key="1">
    <citation type="submission" date="2018-01" db="EMBL/GenBank/DDBJ databases">
        <title>Draft genome sequences of six Vibrio diazotrophicus strains isolated from deep-sea sediments of the Baltic Sea.</title>
        <authorList>
            <person name="Castillo D."/>
            <person name="Vandieken V."/>
            <person name="Chiang O."/>
            <person name="Middelboe M."/>
        </authorList>
    </citation>
    <scope>NUCLEOTIDE SEQUENCE [LARGE SCALE GENOMIC DNA]</scope>
    <source>
        <strain evidence="7 8">60.27F</strain>
    </source>
</reference>
<dbReference type="FunFam" id="1.10.287.950:FF:000001">
    <property type="entry name" value="Methyl-accepting chemotaxis sensory transducer"/>
    <property type="match status" value="1"/>
</dbReference>
<evidence type="ECO:0000256" key="4">
    <source>
        <dbReference type="PROSITE-ProRule" id="PRU00284"/>
    </source>
</evidence>
<dbReference type="Pfam" id="PF00015">
    <property type="entry name" value="MCPsignal"/>
    <property type="match status" value="1"/>
</dbReference>
<evidence type="ECO:0000256" key="5">
    <source>
        <dbReference type="SAM" id="Phobius"/>
    </source>
</evidence>
<dbReference type="Gene3D" id="3.30.450.20">
    <property type="entry name" value="PAS domain"/>
    <property type="match status" value="1"/>
</dbReference>
<evidence type="ECO:0000256" key="1">
    <source>
        <dbReference type="ARBA" id="ARBA00004370"/>
    </source>
</evidence>
<organism evidence="7 8">
    <name type="scientific">Vibrio diazotrophicus</name>
    <dbReference type="NCBI Taxonomy" id="685"/>
    <lineage>
        <taxon>Bacteria</taxon>
        <taxon>Pseudomonadati</taxon>
        <taxon>Pseudomonadota</taxon>
        <taxon>Gammaproteobacteria</taxon>
        <taxon>Vibrionales</taxon>
        <taxon>Vibrionaceae</taxon>
        <taxon>Vibrio</taxon>
    </lineage>
</organism>
<protein>
    <submittedName>
        <fullName evidence="7">Chemotaxis protein</fullName>
    </submittedName>
</protein>
<dbReference type="SMART" id="SM00283">
    <property type="entry name" value="MA"/>
    <property type="match status" value="1"/>
</dbReference>
<dbReference type="GO" id="GO:0016020">
    <property type="term" value="C:membrane"/>
    <property type="evidence" value="ECO:0007669"/>
    <property type="project" value="UniProtKB-SubCell"/>
</dbReference>
<proteinExistence type="inferred from homology"/>
<dbReference type="GO" id="GO:0007165">
    <property type="term" value="P:signal transduction"/>
    <property type="evidence" value="ECO:0007669"/>
    <property type="project" value="UniProtKB-KW"/>
</dbReference>
<dbReference type="GO" id="GO:0006935">
    <property type="term" value="P:chemotaxis"/>
    <property type="evidence" value="ECO:0007669"/>
    <property type="project" value="InterPro"/>
</dbReference>
<dbReference type="CDD" id="cd00130">
    <property type="entry name" value="PAS"/>
    <property type="match status" value="1"/>
</dbReference>
<dbReference type="InterPro" id="IPR004090">
    <property type="entry name" value="Chemotax_Me-accpt_rcpt"/>
</dbReference>
<dbReference type="Gene3D" id="1.10.287.950">
    <property type="entry name" value="Methyl-accepting chemotaxis protein"/>
    <property type="match status" value="1"/>
</dbReference>
<dbReference type="SUPFAM" id="SSF55785">
    <property type="entry name" value="PYP-like sensor domain (PAS domain)"/>
    <property type="match status" value="1"/>
</dbReference>
<dbReference type="InterPro" id="IPR000014">
    <property type="entry name" value="PAS"/>
</dbReference>
<evidence type="ECO:0000259" key="6">
    <source>
        <dbReference type="PROSITE" id="PS50111"/>
    </source>
</evidence>
<dbReference type="GO" id="GO:0004888">
    <property type="term" value="F:transmembrane signaling receptor activity"/>
    <property type="evidence" value="ECO:0007669"/>
    <property type="project" value="InterPro"/>
</dbReference>
<dbReference type="InterPro" id="IPR013655">
    <property type="entry name" value="PAS_fold_3"/>
</dbReference>
<dbReference type="NCBIfam" id="TIGR00229">
    <property type="entry name" value="sensory_box"/>
    <property type="match status" value="1"/>
</dbReference>